<name>A0AA88IHW6_CHASR</name>
<evidence type="ECO:0000256" key="1">
    <source>
        <dbReference type="SAM" id="MobiDB-lite"/>
    </source>
</evidence>
<feature type="region of interest" description="Disordered" evidence="1">
    <location>
        <begin position="139"/>
        <end position="186"/>
    </location>
</feature>
<protein>
    <submittedName>
        <fullName evidence="2">Uncharacterized protein</fullName>
    </submittedName>
</protein>
<feature type="compositionally biased region" description="Basic residues" evidence="1">
    <location>
        <begin position="380"/>
        <end position="389"/>
    </location>
</feature>
<comment type="caution">
    <text evidence="2">The sequence shown here is derived from an EMBL/GenBank/DDBJ whole genome shotgun (WGS) entry which is preliminary data.</text>
</comment>
<organism evidence="2 3">
    <name type="scientific">Channa striata</name>
    <name type="common">Snakehead murrel</name>
    <name type="synonym">Ophicephalus striatus</name>
    <dbReference type="NCBI Taxonomy" id="64152"/>
    <lineage>
        <taxon>Eukaryota</taxon>
        <taxon>Metazoa</taxon>
        <taxon>Chordata</taxon>
        <taxon>Craniata</taxon>
        <taxon>Vertebrata</taxon>
        <taxon>Euteleostomi</taxon>
        <taxon>Actinopterygii</taxon>
        <taxon>Neopterygii</taxon>
        <taxon>Teleostei</taxon>
        <taxon>Neoteleostei</taxon>
        <taxon>Acanthomorphata</taxon>
        <taxon>Anabantaria</taxon>
        <taxon>Anabantiformes</taxon>
        <taxon>Channoidei</taxon>
        <taxon>Channidae</taxon>
        <taxon>Channa</taxon>
    </lineage>
</organism>
<sequence>MPKIFSLRSKDGSCCSSSIAFPHRLQRGAHVLVLSLHHDANVQLEPSGSSPSADKRACLCLKRESPNCAFGRPDHSEKLELKGFHAHAFHLEIFKDLSIMRRKRYIRRPTPPPEPRAWSSRTLALAPHPKLPIRTACATRSAARRRTEALSLRAPRPPPHGPEEPGSRSLLPPLKTPTPRSRGIDGSLRATTDVLAFADSAWGSPPPGRCRGGERRRRVPWRNATRSGYGGAGGEPLTDREAIRATRALMSGLADFDDEAEPTSRPGEELRRRIGMRAFLADHARSLVWRGGTVQDLKFRELRRRAPTDRWPCGPRNQNCAPQGVKAFERSRALIEMCGEASRLSRGRFYNLYARYPLPVETEEKAKAGCPAVPLAGRQPPRRRAKRLWTRGPSPRGKYARAQNCCRNSGLCTRRIWDLPKTSRSTEGFQREQLSWGAVG</sequence>
<dbReference type="AlphaFoldDB" id="A0AA88IHW6"/>
<evidence type="ECO:0000313" key="2">
    <source>
        <dbReference type="EMBL" id="KAK2814631.1"/>
    </source>
</evidence>
<dbReference type="Proteomes" id="UP001187415">
    <property type="component" value="Unassembled WGS sequence"/>
</dbReference>
<dbReference type="EMBL" id="JAUPFM010000031">
    <property type="protein sequence ID" value="KAK2814631.1"/>
    <property type="molecule type" value="Genomic_DNA"/>
</dbReference>
<gene>
    <name evidence="2" type="ORF">Q5P01_001011</name>
</gene>
<accession>A0AA88IHW6</accession>
<reference evidence="2" key="1">
    <citation type="submission" date="2023-07" db="EMBL/GenBank/DDBJ databases">
        <title>Chromosome-level Genome Assembly of Striped Snakehead (Channa striata).</title>
        <authorList>
            <person name="Liu H."/>
        </authorList>
    </citation>
    <scope>NUCLEOTIDE SEQUENCE</scope>
    <source>
        <strain evidence="2">Gz</strain>
        <tissue evidence="2">Muscle</tissue>
    </source>
</reference>
<keyword evidence="3" id="KW-1185">Reference proteome</keyword>
<feature type="region of interest" description="Disordered" evidence="1">
    <location>
        <begin position="372"/>
        <end position="396"/>
    </location>
</feature>
<proteinExistence type="predicted"/>
<evidence type="ECO:0000313" key="3">
    <source>
        <dbReference type="Proteomes" id="UP001187415"/>
    </source>
</evidence>